<evidence type="ECO:0000256" key="1">
    <source>
        <dbReference type="SAM" id="MobiDB-lite"/>
    </source>
</evidence>
<dbReference type="Pfam" id="PF02298">
    <property type="entry name" value="Cu_bind_like"/>
    <property type="match status" value="1"/>
</dbReference>
<name>A0A4Y1R006_PRUDU</name>
<evidence type="ECO:0000259" key="3">
    <source>
        <dbReference type="PROSITE" id="PS51485"/>
    </source>
</evidence>
<dbReference type="GO" id="GO:0009055">
    <property type="term" value="F:electron transfer activity"/>
    <property type="evidence" value="ECO:0007669"/>
    <property type="project" value="InterPro"/>
</dbReference>
<keyword evidence="2" id="KW-0812">Transmembrane</keyword>
<dbReference type="Gene3D" id="2.60.40.420">
    <property type="entry name" value="Cupredoxins - blue copper proteins"/>
    <property type="match status" value="1"/>
</dbReference>
<sequence length="290" mass="31261">MSTASHSSIPRRLISGDGHRRRLSRSTRRLTVRRRRRLVEDRRQPEPLVDLDREGHALLALLAIAGSGEVVGGTLEGQRYRDGLGLPERIAAAAVLERVVVRRLGGGPRGVIGEGRVGGGVEEPAGGPPTVWFVYWVAGGAAAAAAVAVMAMRITMTVGFAMAGSEFGVYSLFGFTCGGGVWKEGRVFPVVGHRKYEVWTRSYQLNNMARATDLLAIALIVFPSMVLATEYVVGDDEGWNSGVDYYAWLDGKTFYVGDVLGDHNVIVVDADGYNKCSASPNWGSYDSGND</sequence>
<dbReference type="SUPFAM" id="SSF49503">
    <property type="entry name" value="Cupredoxins"/>
    <property type="match status" value="1"/>
</dbReference>
<reference evidence="4" key="1">
    <citation type="journal article" date="2019" name="Science">
        <title>Mutation of a bHLH transcription factor allowed almond domestication.</title>
        <authorList>
            <person name="Sanchez-Perez R."/>
            <person name="Pavan S."/>
            <person name="Mazzeo R."/>
            <person name="Moldovan C."/>
            <person name="Aiese Cigliano R."/>
            <person name="Del Cueto J."/>
            <person name="Ricciardi F."/>
            <person name="Lotti C."/>
            <person name="Ricciardi L."/>
            <person name="Dicenta F."/>
            <person name="Lopez-Marques R.L."/>
            <person name="Lindberg Moller B."/>
        </authorList>
    </citation>
    <scope>NUCLEOTIDE SEQUENCE</scope>
</reference>
<dbReference type="AlphaFoldDB" id="A0A4Y1R006"/>
<feature type="non-terminal residue" evidence="4">
    <location>
        <position position="290"/>
    </location>
</feature>
<dbReference type="EMBL" id="AP019298">
    <property type="protein sequence ID" value="BBG97439.1"/>
    <property type="molecule type" value="Genomic_DNA"/>
</dbReference>
<feature type="transmembrane region" description="Helical" evidence="2">
    <location>
        <begin position="133"/>
        <end position="152"/>
    </location>
</feature>
<accession>A0A4Y1R006</accession>
<proteinExistence type="predicted"/>
<dbReference type="InterPro" id="IPR003245">
    <property type="entry name" value="Phytocyanin_dom"/>
</dbReference>
<evidence type="ECO:0000313" key="4">
    <source>
        <dbReference type="EMBL" id="BBG97439.1"/>
    </source>
</evidence>
<organism evidence="4">
    <name type="scientific">Prunus dulcis</name>
    <name type="common">Almond</name>
    <name type="synonym">Amygdalus dulcis</name>
    <dbReference type="NCBI Taxonomy" id="3755"/>
    <lineage>
        <taxon>Eukaryota</taxon>
        <taxon>Viridiplantae</taxon>
        <taxon>Streptophyta</taxon>
        <taxon>Embryophyta</taxon>
        <taxon>Tracheophyta</taxon>
        <taxon>Spermatophyta</taxon>
        <taxon>Magnoliopsida</taxon>
        <taxon>eudicotyledons</taxon>
        <taxon>Gunneridae</taxon>
        <taxon>Pentapetalae</taxon>
        <taxon>rosids</taxon>
        <taxon>fabids</taxon>
        <taxon>Rosales</taxon>
        <taxon>Rosaceae</taxon>
        <taxon>Amygdaloideae</taxon>
        <taxon>Amygdaleae</taxon>
        <taxon>Prunus</taxon>
    </lineage>
</organism>
<feature type="region of interest" description="Disordered" evidence="1">
    <location>
        <begin position="1"/>
        <end position="24"/>
    </location>
</feature>
<keyword evidence="2" id="KW-0472">Membrane</keyword>
<gene>
    <name evidence="4" type="ORF">Prudu_006571</name>
</gene>
<keyword evidence="2" id="KW-1133">Transmembrane helix</keyword>
<evidence type="ECO:0000256" key="2">
    <source>
        <dbReference type="SAM" id="Phobius"/>
    </source>
</evidence>
<dbReference type="PROSITE" id="PS51485">
    <property type="entry name" value="PHYTOCYANIN"/>
    <property type="match status" value="1"/>
</dbReference>
<feature type="domain" description="Phytocyanin" evidence="3">
    <location>
        <begin position="229"/>
        <end position="290"/>
    </location>
</feature>
<feature type="transmembrane region" description="Helical" evidence="2">
    <location>
        <begin position="214"/>
        <end position="233"/>
    </location>
</feature>
<protein>
    <submittedName>
        <fullName evidence="4">Uclacyanin 1</fullName>
    </submittedName>
</protein>
<dbReference type="InterPro" id="IPR008972">
    <property type="entry name" value="Cupredoxin"/>
</dbReference>